<proteinExistence type="predicted"/>
<feature type="coiled-coil region" evidence="1">
    <location>
        <begin position="88"/>
        <end position="115"/>
    </location>
</feature>
<dbReference type="EMBL" id="SBJO01000607">
    <property type="protein sequence ID" value="KAF9760557.1"/>
    <property type="molecule type" value="Genomic_DNA"/>
</dbReference>
<keyword evidence="3" id="KW-1185">Reference proteome</keyword>
<name>A0A9P6KXG7_9MICR</name>
<comment type="caution">
    <text evidence="2">The sequence shown here is derived from an EMBL/GenBank/DDBJ whole genome shotgun (WGS) entry which is preliminary data.</text>
</comment>
<reference evidence="2 3" key="1">
    <citation type="journal article" date="2020" name="Genome Biol. Evol.">
        <title>Comparative genomics of strictly vertically transmitted, feminizing microsporidia endosymbionts of amphipod crustaceans.</title>
        <authorList>
            <person name="Cormier A."/>
            <person name="Chebbi M.A."/>
            <person name="Giraud I."/>
            <person name="Wattier R."/>
            <person name="Teixeira M."/>
            <person name="Gilbert C."/>
            <person name="Rigaud T."/>
            <person name="Cordaux R."/>
        </authorList>
    </citation>
    <scope>NUCLEOTIDE SEQUENCE [LARGE SCALE GENOMIC DNA]</scope>
    <source>
        <strain evidence="2 3">Ou3-Ou53</strain>
    </source>
</reference>
<evidence type="ECO:0000313" key="2">
    <source>
        <dbReference type="EMBL" id="KAF9760557.1"/>
    </source>
</evidence>
<accession>A0A9P6KXG7</accession>
<gene>
    <name evidence="2" type="ORF">NGRA_3134</name>
</gene>
<evidence type="ECO:0000313" key="3">
    <source>
        <dbReference type="Proteomes" id="UP000740883"/>
    </source>
</evidence>
<sequence length="517" mass="60850">MDLVFFLYVLLSEENGTRQRVVINDVVENVHSKWNYLNNVDLLLYKLEYLVKSLTNDCINILEIQESLEDDFQELEKNCFSIFNNEVENKVSIKIENLKKNIASMKKELTFIVKECDRFILDKKMRLSSMCYHLEHVVSKTFEKYKATGILTSEEIIKDLLREFDSSCNLINDLMTKLTYLREKQSQAVYELTEIYAEIQPKDRDDIFYLIEPTIDQIFKKELEIPLICRNKTVIENIAILKNKILQISEKPISDFYEARKKERYTTEQSANDIKHTENLSIDKVNSAKDSLEDISKHIEENFDNLNNSNEVYSVVINGVRFNIQREANKSKAEFKSRIPRHIDLYRRTQRQARSGMSQERMRAYEDKLSKILSSNCSRESLVKEIKKLFGSLLKALSEVELSNRKEILKTKEAYKYLTNLLVTLSANYFSIINYRQSLYDEEMDVREDQRKIVLKRSVVRKINDEICSALIEGLNTVTRADYEPLLDSKILRSKKRVKDLVEKLHYIIENSHHLVC</sequence>
<dbReference type="AlphaFoldDB" id="A0A9P6KXG7"/>
<dbReference type="Proteomes" id="UP000740883">
    <property type="component" value="Unassembled WGS sequence"/>
</dbReference>
<organism evidence="2 3">
    <name type="scientific">Nosema granulosis</name>
    <dbReference type="NCBI Taxonomy" id="83296"/>
    <lineage>
        <taxon>Eukaryota</taxon>
        <taxon>Fungi</taxon>
        <taxon>Fungi incertae sedis</taxon>
        <taxon>Microsporidia</taxon>
        <taxon>Nosematidae</taxon>
        <taxon>Nosema</taxon>
    </lineage>
</organism>
<evidence type="ECO:0000256" key="1">
    <source>
        <dbReference type="SAM" id="Coils"/>
    </source>
</evidence>
<protein>
    <submittedName>
        <fullName evidence="2">Uncharacterized protein</fullName>
    </submittedName>
</protein>
<keyword evidence="1" id="KW-0175">Coiled coil</keyword>